<comment type="caution">
    <text evidence="5">The sequence shown here is derived from an EMBL/GenBank/DDBJ whole genome shotgun (WGS) entry which is preliminary data.</text>
</comment>
<dbReference type="Pfam" id="PF08549">
    <property type="entry name" value="SWI-SNF_Ssr4_N"/>
    <property type="match status" value="1"/>
</dbReference>
<dbReference type="GO" id="GO:0006338">
    <property type="term" value="P:chromatin remodeling"/>
    <property type="evidence" value="ECO:0007669"/>
    <property type="project" value="InterPro"/>
</dbReference>
<evidence type="ECO:0000313" key="6">
    <source>
        <dbReference type="Proteomes" id="UP000275385"/>
    </source>
</evidence>
<feature type="coiled-coil region" evidence="1">
    <location>
        <begin position="365"/>
        <end position="392"/>
    </location>
</feature>
<keyword evidence="1" id="KW-0175">Coiled coil</keyword>
<name>A0A420YDV6_9PEZI</name>
<feature type="region of interest" description="Disordered" evidence="2">
    <location>
        <begin position="688"/>
        <end position="707"/>
    </location>
</feature>
<evidence type="ECO:0000259" key="4">
    <source>
        <dbReference type="Pfam" id="PF20497"/>
    </source>
</evidence>
<dbReference type="STRING" id="177199.A0A420YDV6"/>
<keyword evidence="6" id="KW-1185">Reference proteome</keyword>
<feature type="compositionally biased region" description="Pro residues" evidence="2">
    <location>
        <begin position="251"/>
        <end position="264"/>
    </location>
</feature>
<feature type="region of interest" description="Disordered" evidence="2">
    <location>
        <begin position="419"/>
        <end position="442"/>
    </location>
</feature>
<dbReference type="InterPro" id="IPR013859">
    <property type="entry name" value="Ssr4_N"/>
</dbReference>
<dbReference type="OrthoDB" id="5321006at2759"/>
<protein>
    <recommendedName>
        <fullName evidence="7">DUF1750-domain-containing protein</fullName>
    </recommendedName>
</protein>
<feature type="compositionally biased region" description="Low complexity" evidence="2">
    <location>
        <begin position="620"/>
        <end position="637"/>
    </location>
</feature>
<sequence>MAQHAVPPDPSSGINGELLPHIHLVSTHRYPVMARVGTDELKKWLQNAQKIARDVAPFYWTYLETPPDGQIYLTWQPMNRLGDHFASDGYIWPYPDQVMRQDAGGGAVLEVYYNKMGFRPGDQVVMHSRRRCRLVAMHGAAPNPPPDPSLWIVHYGPADKVDQIPTSAVQVTPQLQQMVQVRRQLLQMGQIARKEFMLSDRVNWPQIPFPGRGNPMYAPPANVRNLPPTMAYPPAGHPGAGPNPKRRGGFPVPPQGPVVQPSIPPPELAFDDDEDTTRGDMFDHITPRDVSMARYQTNYEMMREVLVSPYPIGRIGVADLGLGLKGQLAPLTDGIFEAQGANAAEQPPQNPYTGHLDPKLAEEFRRRVTEHVDAARAEMDNMKAEHEKVMARFRRNAKLTKAIDELCTIREPGSEVWRLEGEHPESGDDGANGGAPKQDRSVDDVVRDVDEALGKHARVVSMVHRVQAGGYLDSMPEPAIQTHNGAGGGVAPTSTNMSRHASQAGSQQSGLIVGDSEMDGGGTAAGLLDQMHSGFSSASTPVNFPTPQPQLSAMQSNAGTPVNMGAPSPHPAPAGQTTANTSTGAGDVDMEDAGAPAQGSSTANPTVNSTGETAASSINPQQSAAPTSKPASAAPTPGFDQNDFSSLGDLDTAGEALAGYDPPSIDATGGQLGDDGLDLGMDVEDSAFGEAFHDPNSAVNTPGEGGI</sequence>
<evidence type="ECO:0008006" key="7">
    <source>
        <dbReference type="Google" id="ProtNLM"/>
    </source>
</evidence>
<evidence type="ECO:0000256" key="1">
    <source>
        <dbReference type="SAM" id="Coils"/>
    </source>
</evidence>
<dbReference type="AlphaFoldDB" id="A0A420YDV6"/>
<feature type="compositionally biased region" description="Polar residues" evidence="2">
    <location>
        <begin position="575"/>
        <end position="584"/>
    </location>
</feature>
<organism evidence="5 6">
    <name type="scientific">Coniochaeta pulveracea</name>
    <dbReference type="NCBI Taxonomy" id="177199"/>
    <lineage>
        <taxon>Eukaryota</taxon>
        <taxon>Fungi</taxon>
        <taxon>Dikarya</taxon>
        <taxon>Ascomycota</taxon>
        <taxon>Pezizomycotina</taxon>
        <taxon>Sordariomycetes</taxon>
        <taxon>Sordariomycetidae</taxon>
        <taxon>Coniochaetales</taxon>
        <taxon>Coniochaetaceae</taxon>
        <taxon>Coniochaeta</taxon>
    </lineage>
</organism>
<gene>
    <name evidence="5" type="ORF">DL546_005793</name>
</gene>
<feature type="compositionally biased region" description="Polar residues" evidence="2">
    <location>
        <begin position="598"/>
        <end position="619"/>
    </location>
</feature>
<dbReference type="EMBL" id="QVQW01000016">
    <property type="protein sequence ID" value="RKU46102.1"/>
    <property type="molecule type" value="Genomic_DNA"/>
</dbReference>
<evidence type="ECO:0000256" key="2">
    <source>
        <dbReference type="SAM" id="MobiDB-lite"/>
    </source>
</evidence>
<reference evidence="5 6" key="1">
    <citation type="submission" date="2018-08" db="EMBL/GenBank/DDBJ databases">
        <title>Draft genome of the lignicolous fungus Coniochaeta pulveracea.</title>
        <authorList>
            <person name="Borstlap C.J."/>
            <person name="De Witt R.N."/>
            <person name="Botha A."/>
            <person name="Volschenk H."/>
        </authorList>
    </citation>
    <scope>NUCLEOTIDE SEQUENCE [LARGE SCALE GENOMIC DNA]</scope>
    <source>
        <strain evidence="5 6">CAB683</strain>
    </source>
</reference>
<feature type="region of interest" description="Disordered" evidence="2">
    <location>
        <begin position="536"/>
        <end position="682"/>
    </location>
</feature>
<evidence type="ECO:0000259" key="3">
    <source>
        <dbReference type="Pfam" id="PF08549"/>
    </source>
</evidence>
<dbReference type="Proteomes" id="UP000275385">
    <property type="component" value="Unassembled WGS sequence"/>
</dbReference>
<feature type="domain" description="SWI/SNF and RSC complexes subunit Ssr4 N-terminal" evidence="3">
    <location>
        <begin position="9"/>
        <end position="220"/>
    </location>
</feature>
<dbReference type="Pfam" id="PF20497">
    <property type="entry name" value="SWI-SNF_Ssr4_C"/>
    <property type="match status" value="1"/>
</dbReference>
<feature type="compositionally biased region" description="Polar residues" evidence="2">
    <location>
        <begin position="536"/>
        <end position="560"/>
    </location>
</feature>
<feature type="region of interest" description="Disordered" evidence="2">
    <location>
        <begin position="234"/>
        <end position="264"/>
    </location>
</feature>
<evidence type="ECO:0000313" key="5">
    <source>
        <dbReference type="EMBL" id="RKU46102.1"/>
    </source>
</evidence>
<proteinExistence type="predicted"/>
<accession>A0A420YDV6</accession>
<dbReference type="InterPro" id="IPR046464">
    <property type="entry name" value="SWI-SNF_Ssr4_C"/>
</dbReference>
<feature type="domain" description="SWI/SNF and RSC complexes subunit Ssr4 C-terminal" evidence="4">
    <location>
        <begin position="270"/>
        <end position="608"/>
    </location>
</feature>